<name>A0A9P5UDC5_9AGAR</name>
<dbReference type="AlphaFoldDB" id="A0A9P5UDC5"/>
<reference evidence="1" key="1">
    <citation type="submission" date="2020-11" db="EMBL/GenBank/DDBJ databases">
        <authorList>
            <consortium name="DOE Joint Genome Institute"/>
            <person name="Ahrendt S."/>
            <person name="Riley R."/>
            <person name="Andreopoulos W."/>
            <person name="Labutti K."/>
            <person name="Pangilinan J."/>
            <person name="Ruiz-Duenas F.J."/>
            <person name="Barrasa J.M."/>
            <person name="Sanchez-Garcia M."/>
            <person name="Camarero S."/>
            <person name="Miyauchi S."/>
            <person name="Serrano A."/>
            <person name="Linde D."/>
            <person name="Babiker R."/>
            <person name="Drula E."/>
            <person name="Ayuso-Fernandez I."/>
            <person name="Pacheco R."/>
            <person name="Padilla G."/>
            <person name="Ferreira P."/>
            <person name="Barriuso J."/>
            <person name="Kellner H."/>
            <person name="Castanera R."/>
            <person name="Alfaro M."/>
            <person name="Ramirez L."/>
            <person name="Pisabarro A.G."/>
            <person name="Kuo A."/>
            <person name="Tritt A."/>
            <person name="Lipzen A."/>
            <person name="He G."/>
            <person name="Yan M."/>
            <person name="Ng V."/>
            <person name="Cullen D."/>
            <person name="Martin F."/>
            <person name="Rosso M.-N."/>
            <person name="Henrissat B."/>
            <person name="Hibbett D."/>
            <person name="Martinez A.T."/>
            <person name="Grigoriev I.V."/>
        </authorList>
    </citation>
    <scope>NUCLEOTIDE SEQUENCE</scope>
    <source>
        <strain evidence="1">AH 40177</strain>
    </source>
</reference>
<evidence type="ECO:0000313" key="1">
    <source>
        <dbReference type="EMBL" id="KAF9074088.1"/>
    </source>
</evidence>
<dbReference type="OrthoDB" id="21204at2759"/>
<organism evidence="1 2">
    <name type="scientific">Rhodocollybia butyracea</name>
    <dbReference type="NCBI Taxonomy" id="206335"/>
    <lineage>
        <taxon>Eukaryota</taxon>
        <taxon>Fungi</taxon>
        <taxon>Dikarya</taxon>
        <taxon>Basidiomycota</taxon>
        <taxon>Agaricomycotina</taxon>
        <taxon>Agaricomycetes</taxon>
        <taxon>Agaricomycetidae</taxon>
        <taxon>Agaricales</taxon>
        <taxon>Marasmiineae</taxon>
        <taxon>Omphalotaceae</taxon>
        <taxon>Rhodocollybia</taxon>
    </lineage>
</organism>
<gene>
    <name evidence="1" type="ORF">BDP27DRAFT_218280</name>
</gene>
<accession>A0A9P5UDC5</accession>
<keyword evidence="2" id="KW-1185">Reference proteome</keyword>
<proteinExistence type="predicted"/>
<protein>
    <submittedName>
        <fullName evidence="1">Uncharacterized protein</fullName>
    </submittedName>
</protein>
<dbReference type="Proteomes" id="UP000772434">
    <property type="component" value="Unassembled WGS sequence"/>
</dbReference>
<sequence>MGKSHCAIHRSSISCGQNRFCFEFLTVWTTIVSPSTKWLVLSLILAGQNIADHNYQSWYGYQKHFLPLLRTSSSKPLPTDQMPLIVASVHDKFLEKCAKGLNTRGENKRRATDRASSSRKWMVSRRTKDFYSFPAIPDTSASLDLIFAPRRF</sequence>
<evidence type="ECO:0000313" key="2">
    <source>
        <dbReference type="Proteomes" id="UP000772434"/>
    </source>
</evidence>
<dbReference type="EMBL" id="JADNRY010000014">
    <property type="protein sequence ID" value="KAF9074088.1"/>
    <property type="molecule type" value="Genomic_DNA"/>
</dbReference>
<comment type="caution">
    <text evidence="1">The sequence shown here is derived from an EMBL/GenBank/DDBJ whole genome shotgun (WGS) entry which is preliminary data.</text>
</comment>